<dbReference type="GO" id="GO:0045892">
    <property type="term" value="P:negative regulation of DNA-templated transcription"/>
    <property type="evidence" value="ECO:0007669"/>
    <property type="project" value="InterPro"/>
</dbReference>
<evidence type="ECO:0000259" key="5">
    <source>
        <dbReference type="PROSITE" id="PS50977"/>
    </source>
</evidence>
<evidence type="ECO:0000313" key="7">
    <source>
        <dbReference type="Proteomes" id="UP000476511"/>
    </source>
</evidence>
<evidence type="ECO:0000256" key="4">
    <source>
        <dbReference type="PROSITE-ProRule" id="PRU00335"/>
    </source>
</evidence>
<keyword evidence="3" id="KW-0804">Transcription</keyword>
<dbReference type="InterPro" id="IPR009057">
    <property type="entry name" value="Homeodomain-like_sf"/>
</dbReference>
<dbReference type="PANTHER" id="PTHR30055:SF151">
    <property type="entry name" value="TRANSCRIPTIONAL REGULATORY PROTEIN"/>
    <property type="match status" value="1"/>
</dbReference>
<dbReference type="GO" id="GO:0003700">
    <property type="term" value="F:DNA-binding transcription factor activity"/>
    <property type="evidence" value="ECO:0007669"/>
    <property type="project" value="TreeGrafter"/>
</dbReference>
<feature type="DNA-binding region" description="H-T-H motif" evidence="4">
    <location>
        <begin position="79"/>
        <end position="98"/>
    </location>
</feature>
<evidence type="ECO:0000256" key="2">
    <source>
        <dbReference type="ARBA" id="ARBA00023125"/>
    </source>
</evidence>
<dbReference type="InterPro" id="IPR050109">
    <property type="entry name" value="HTH-type_TetR-like_transc_reg"/>
</dbReference>
<keyword evidence="7" id="KW-1185">Reference proteome</keyword>
<dbReference type="PRINTS" id="PR00455">
    <property type="entry name" value="HTHTETR"/>
</dbReference>
<proteinExistence type="predicted"/>
<evidence type="ECO:0000313" key="6">
    <source>
        <dbReference type="EMBL" id="MRX43883.1"/>
    </source>
</evidence>
<keyword evidence="2 4" id="KW-0238">DNA-binding</keyword>
<reference evidence="6 7" key="1">
    <citation type="submission" date="2019-11" db="EMBL/GenBank/DDBJ databases">
        <title>Agromyces kandeliae sp. nov., isolated from mangrove soil.</title>
        <authorList>
            <person name="Wang R."/>
        </authorList>
    </citation>
    <scope>NUCLEOTIDE SEQUENCE [LARGE SCALE GENOMIC DNA]</scope>
    <source>
        <strain evidence="6 7">Q22</strain>
    </source>
</reference>
<organism evidence="6 7">
    <name type="scientific">Agromyces kandeliae</name>
    <dbReference type="NCBI Taxonomy" id="2666141"/>
    <lineage>
        <taxon>Bacteria</taxon>
        <taxon>Bacillati</taxon>
        <taxon>Actinomycetota</taxon>
        <taxon>Actinomycetes</taxon>
        <taxon>Micrococcales</taxon>
        <taxon>Microbacteriaceae</taxon>
        <taxon>Agromyces</taxon>
    </lineage>
</organism>
<evidence type="ECO:0000256" key="3">
    <source>
        <dbReference type="ARBA" id="ARBA00023163"/>
    </source>
</evidence>
<protein>
    <submittedName>
        <fullName evidence="6">TetR family transcriptional regulator</fullName>
    </submittedName>
</protein>
<sequence length="273" mass="28348">MRSTSPSCAEARVARPLVSSVARVRVRVHAARVGRNTVRCVESPTEGPMRPGPRRSLTHAEILDAAFELLETKGFDAVSVRGVAGVLGLTPTAMYTYYPNKGALLAGMVEQLLGRLDTSQADVPAAPPARARVVALAEGLRSVLVERPGAVGLLLATPLDGPNARRLDERLLATFADAGLDPVEAGRATHAVRVHVLGAVAFDAADVAGAGEASAPVVTTPATAASATLWDDAEAFPLGDRTRALADDPASRFAWGIERLLDGLLATTAPGRG</sequence>
<dbReference type="Pfam" id="PF00440">
    <property type="entry name" value="TetR_N"/>
    <property type="match status" value="1"/>
</dbReference>
<dbReference type="InterPro" id="IPR001647">
    <property type="entry name" value="HTH_TetR"/>
</dbReference>
<comment type="caution">
    <text evidence="6">The sequence shown here is derived from an EMBL/GenBank/DDBJ whole genome shotgun (WGS) entry which is preliminary data.</text>
</comment>
<accession>A0A6L5R1I9</accession>
<dbReference type="Pfam" id="PF02909">
    <property type="entry name" value="TetR_C_1"/>
    <property type="match status" value="1"/>
</dbReference>
<dbReference type="InterPro" id="IPR004111">
    <property type="entry name" value="Repressor_TetR_C"/>
</dbReference>
<dbReference type="PROSITE" id="PS50977">
    <property type="entry name" value="HTH_TETR_2"/>
    <property type="match status" value="1"/>
</dbReference>
<name>A0A6L5R1I9_9MICO</name>
<feature type="domain" description="HTH tetR-type" evidence="5">
    <location>
        <begin position="56"/>
        <end position="116"/>
    </location>
</feature>
<dbReference type="GO" id="GO:0000976">
    <property type="term" value="F:transcription cis-regulatory region binding"/>
    <property type="evidence" value="ECO:0007669"/>
    <property type="project" value="TreeGrafter"/>
</dbReference>
<dbReference type="Gene3D" id="1.10.357.10">
    <property type="entry name" value="Tetracycline Repressor, domain 2"/>
    <property type="match status" value="1"/>
</dbReference>
<keyword evidence="1" id="KW-0805">Transcription regulation</keyword>
<dbReference type="AlphaFoldDB" id="A0A6L5R1I9"/>
<dbReference type="PANTHER" id="PTHR30055">
    <property type="entry name" value="HTH-TYPE TRANSCRIPTIONAL REGULATOR RUTR"/>
    <property type="match status" value="1"/>
</dbReference>
<gene>
    <name evidence="6" type="ORF">GJR97_09110</name>
</gene>
<dbReference type="EMBL" id="WKJD01000012">
    <property type="protein sequence ID" value="MRX43883.1"/>
    <property type="molecule type" value="Genomic_DNA"/>
</dbReference>
<dbReference type="SUPFAM" id="SSF46689">
    <property type="entry name" value="Homeodomain-like"/>
    <property type="match status" value="1"/>
</dbReference>
<dbReference type="InterPro" id="IPR036271">
    <property type="entry name" value="Tet_transcr_reg_TetR-rel_C_sf"/>
</dbReference>
<evidence type="ECO:0000256" key="1">
    <source>
        <dbReference type="ARBA" id="ARBA00023015"/>
    </source>
</evidence>
<dbReference type="Proteomes" id="UP000476511">
    <property type="component" value="Unassembled WGS sequence"/>
</dbReference>
<dbReference type="SUPFAM" id="SSF48498">
    <property type="entry name" value="Tetracyclin repressor-like, C-terminal domain"/>
    <property type="match status" value="1"/>
</dbReference>